<evidence type="ECO:0000259" key="3">
    <source>
        <dbReference type="Pfam" id="PF00496"/>
    </source>
</evidence>
<dbReference type="eggNOG" id="COG0747">
    <property type="taxonomic scope" value="Bacteria"/>
</dbReference>
<dbReference type="InterPro" id="IPR030678">
    <property type="entry name" value="Peptide/Ni-bd"/>
</dbReference>
<dbReference type="HOGENOM" id="CLU_017028_9_0_11"/>
<dbReference type="EMBL" id="CP001778">
    <property type="protein sequence ID" value="ADD42656.1"/>
    <property type="molecule type" value="Genomic_DNA"/>
</dbReference>
<protein>
    <submittedName>
        <fullName evidence="4">Extracellular solute-binding protein family 5</fullName>
    </submittedName>
</protein>
<proteinExistence type="predicted"/>
<dbReference type="Proteomes" id="UP000000844">
    <property type="component" value="Chromosome"/>
</dbReference>
<sequence>MRGIAGYARRHIALAMVAALTVTMAGACTADTPKPETVASKPGEGGTVRVFTQTLETLDPQRVYVITGLNVSTLITRTLTTFTAKPGEKPKLVGDLATDTGKPNKDNTSWTYTLRDGVKWQDGTELSCEDVRYGVLRNFDVRRKDAKITGGPSYPTEWLDVPEDYEGPKGDKSDKDLSGVTCENKRTIRFDLKEPQANFPSAVNLPAFSPVPEQHDTWADYGEEPVSTGPYKLSSYKPSKGDTPGRAVFERNRFWDSETDKIRDAKPDKIILELGKDPEEVAQQIVSDNPGYDNAVLYDSVPNKFVSQVVNDKQLKKQTVSGSTSGVTYMAINTETVEGRDCRRALMYAFNKSKYMDAIGGDVFGDYATTMLPPSDPAHRDHDVYGLDGDPDGDLDKARELLEEAKGCPESLTLDVQDTERGERTGDTIAETFGRLGITVKVNKIAPNKYFDTLSQPDKLHDLTIASWIPDWPGGSGVIPALFDGDLIKPGLNSNYSKLDDPKINERIDEASMETDRKRSYELWADLDEQIQKEAAVVPIVYPKALNLCGVDVRGGVLNPQWGGIDFASLGVK</sequence>
<dbReference type="InterPro" id="IPR039424">
    <property type="entry name" value="SBP_5"/>
</dbReference>
<feature type="compositionally biased region" description="Basic and acidic residues" evidence="1">
    <location>
        <begin position="166"/>
        <end position="180"/>
    </location>
</feature>
<gene>
    <name evidence="4" type="ordered locus">Snas_2982</name>
</gene>
<dbReference type="PROSITE" id="PS51257">
    <property type="entry name" value="PROKAR_LIPOPROTEIN"/>
    <property type="match status" value="1"/>
</dbReference>
<dbReference type="Gene3D" id="3.10.105.10">
    <property type="entry name" value="Dipeptide-binding Protein, Domain 3"/>
    <property type="match status" value="1"/>
</dbReference>
<evidence type="ECO:0000256" key="1">
    <source>
        <dbReference type="SAM" id="MobiDB-lite"/>
    </source>
</evidence>
<feature type="domain" description="Solute-binding protein family 5" evidence="3">
    <location>
        <begin position="91"/>
        <end position="483"/>
    </location>
</feature>
<dbReference type="PIRSF" id="PIRSF002741">
    <property type="entry name" value="MppA"/>
    <property type="match status" value="1"/>
</dbReference>
<dbReference type="AlphaFoldDB" id="D3Q9H4"/>
<dbReference type="PANTHER" id="PTHR30290">
    <property type="entry name" value="PERIPLASMIC BINDING COMPONENT OF ABC TRANSPORTER"/>
    <property type="match status" value="1"/>
</dbReference>
<evidence type="ECO:0000313" key="4">
    <source>
        <dbReference type="EMBL" id="ADD42656.1"/>
    </source>
</evidence>
<dbReference type="Gene3D" id="3.40.190.10">
    <property type="entry name" value="Periplasmic binding protein-like II"/>
    <property type="match status" value="1"/>
</dbReference>
<dbReference type="CDD" id="cd08506">
    <property type="entry name" value="PBP2_clavulanate_OppA2"/>
    <property type="match status" value="1"/>
</dbReference>
<dbReference type="GO" id="GO:0043190">
    <property type="term" value="C:ATP-binding cassette (ABC) transporter complex"/>
    <property type="evidence" value="ECO:0007669"/>
    <property type="project" value="InterPro"/>
</dbReference>
<dbReference type="GO" id="GO:0042597">
    <property type="term" value="C:periplasmic space"/>
    <property type="evidence" value="ECO:0007669"/>
    <property type="project" value="UniProtKB-ARBA"/>
</dbReference>
<name>D3Q9H4_STANL</name>
<dbReference type="STRING" id="446470.Snas_2982"/>
<organism evidence="4 5">
    <name type="scientific">Stackebrandtia nassauensis (strain DSM 44728 / CIP 108903 / NRRL B-16338 / NBRC 102104 / LLR-40K-21)</name>
    <dbReference type="NCBI Taxonomy" id="446470"/>
    <lineage>
        <taxon>Bacteria</taxon>
        <taxon>Bacillati</taxon>
        <taxon>Actinomycetota</taxon>
        <taxon>Actinomycetes</taxon>
        <taxon>Glycomycetales</taxon>
        <taxon>Glycomycetaceae</taxon>
        <taxon>Stackebrandtia</taxon>
    </lineage>
</organism>
<feature type="signal peptide" evidence="2">
    <location>
        <begin position="1"/>
        <end position="27"/>
    </location>
</feature>
<evidence type="ECO:0000256" key="2">
    <source>
        <dbReference type="SAM" id="SignalP"/>
    </source>
</evidence>
<dbReference type="KEGG" id="sna:Snas_2982"/>
<keyword evidence="2" id="KW-0732">Signal</keyword>
<dbReference type="RefSeq" id="WP_013018227.1">
    <property type="nucleotide sequence ID" value="NC_013947.1"/>
</dbReference>
<dbReference type="GO" id="GO:0015833">
    <property type="term" value="P:peptide transport"/>
    <property type="evidence" value="ECO:0007669"/>
    <property type="project" value="TreeGrafter"/>
</dbReference>
<dbReference type="PANTHER" id="PTHR30290:SF83">
    <property type="entry name" value="ABC TRANSPORTER SUBSTRATE-BINDING PROTEIN"/>
    <property type="match status" value="1"/>
</dbReference>
<evidence type="ECO:0000313" key="5">
    <source>
        <dbReference type="Proteomes" id="UP000000844"/>
    </source>
</evidence>
<dbReference type="GO" id="GO:1904680">
    <property type="term" value="F:peptide transmembrane transporter activity"/>
    <property type="evidence" value="ECO:0007669"/>
    <property type="project" value="TreeGrafter"/>
</dbReference>
<accession>D3Q9H4</accession>
<dbReference type="InterPro" id="IPR000914">
    <property type="entry name" value="SBP_5_dom"/>
</dbReference>
<reference evidence="4 5" key="1">
    <citation type="journal article" date="2009" name="Stand. Genomic Sci.">
        <title>Complete genome sequence of Stackebrandtia nassauensis type strain (LLR-40K-21).</title>
        <authorList>
            <person name="Munk C."/>
            <person name="Lapidus A."/>
            <person name="Copeland A."/>
            <person name="Jando M."/>
            <person name="Mayilraj S."/>
            <person name="Glavina Del Rio T."/>
            <person name="Nolan M."/>
            <person name="Chen F."/>
            <person name="Lucas S."/>
            <person name="Tice H."/>
            <person name="Cheng J.F."/>
            <person name="Han C."/>
            <person name="Detter J.C."/>
            <person name="Bruce D."/>
            <person name="Goodwin L."/>
            <person name="Chain P."/>
            <person name="Pitluck S."/>
            <person name="Goker M."/>
            <person name="Ovchinikova G."/>
            <person name="Pati A."/>
            <person name="Ivanova N."/>
            <person name="Mavromatis K."/>
            <person name="Chen A."/>
            <person name="Palaniappan K."/>
            <person name="Land M."/>
            <person name="Hauser L."/>
            <person name="Chang Y.J."/>
            <person name="Jeffries C.D."/>
            <person name="Bristow J."/>
            <person name="Eisen J.A."/>
            <person name="Markowitz V."/>
            <person name="Hugenholtz P."/>
            <person name="Kyrpides N.C."/>
            <person name="Klenk H.P."/>
        </authorList>
    </citation>
    <scope>NUCLEOTIDE SEQUENCE [LARGE SCALE GENOMIC DNA]</scope>
    <source>
        <strain evidence="5">DSM 44728 / CIP 108903 / NRRL B-16338 / NBRC 102104 / LLR-40K-21</strain>
    </source>
</reference>
<dbReference type="SUPFAM" id="SSF53850">
    <property type="entry name" value="Periplasmic binding protein-like II"/>
    <property type="match status" value="1"/>
</dbReference>
<feature type="chain" id="PRO_5003048970" evidence="2">
    <location>
        <begin position="28"/>
        <end position="573"/>
    </location>
</feature>
<keyword evidence="5" id="KW-1185">Reference proteome</keyword>
<dbReference type="Pfam" id="PF00496">
    <property type="entry name" value="SBP_bac_5"/>
    <property type="match status" value="1"/>
</dbReference>
<feature type="region of interest" description="Disordered" evidence="1">
    <location>
        <begin position="159"/>
        <end position="180"/>
    </location>
</feature>